<evidence type="ECO:0000256" key="3">
    <source>
        <dbReference type="SAM" id="MobiDB-lite"/>
    </source>
</evidence>
<feature type="compositionally biased region" description="Basic and acidic residues" evidence="3">
    <location>
        <begin position="10"/>
        <end position="27"/>
    </location>
</feature>
<dbReference type="PROSITE" id="PS51450">
    <property type="entry name" value="LRR"/>
    <property type="match status" value="5"/>
</dbReference>
<dbReference type="CDD" id="cd23767">
    <property type="entry name" value="IQCD"/>
    <property type="match status" value="1"/>
</dbReference>
<feature type="region of interest" description="Disordered" evidence="3">
    <location>
        <begin position="87"/>
        <end position="157"/>
    </location>
</feature>
<dbReference type="InterPro" id="IPR000048">
    <property type="entry name" value="IQ_motif_EF-hand-BS"/>
</dbReference>
<feature type="compositionally biased region" description="Basic and acidic residues" evidence="3">
    <location>
        <begin position="1076"/>
        <end position="1088"/>
    </location>
</feature>
<dbReference type="InterPro" id="IPR050836">
    <property type="entry name" value="SDS22/Internalin_LRR"/>
</dbReference>
<feature type="region of interest" description="Disordered" evidence="3">
    <location>
        <begin position="241"/>
        <end position="278"/>
    </location>
</feature>
<dbReference type="GeneTree" id="ENSGT00940000163898"/>
<dbReference type="Gene3D" id="1.20.5.190">
    <property type="match status" value="1"/>
</dbReference>
<feature type="compositionally biased region" description="Basic and acidic residues" evidence="3">
    <location>
        <begin position="869"/>
        <end position="886"/>
    </location>
</feature>
<dbReference type="PANTHER" id="PTHR46652:SF7">
    <property type="entry name" value="LEUCINE-RICH REPEAT AND IQ DOMAIN-CONTAINING PROTEIN 1"/>
    <property type="match status" value="1"/>
</dbReference>
<reference evidence="4 5" key="1">
    <citation type="journal article" date="2011" name="Genome Biol. Evol.">
        <title>Integration of the genetic map and genome assembly of fugu facilitates insights into distinct features of genome evolution in teleosts and mammals.</title>
        <authorList>
            <person name="Kai W."/>
            <person name="Kikuchi K."/>
            <person name="Tohari S."/>
            <person name="Chew A.K."/>
            <person name="Tay A."/>
            <person name="Fujiwara A."/>
            <person name="Hosoya S."/>
            <person name="Suetake H."/>
            <person name="Naruse K."/>
            <person name="Brenner S."/>
            <person name="Suzuki Y."/>
            <person name="Venkatesh B."/>
        </authorList>
    </citation>
    <scope>NUCLEOTIDE SEQUENCE [LARGE SCALE GENOMIC DNA]</scope>
</reference>
<evidence type="ECO:0000256" key="1">
    <source>
        <dbReference type="ARBA" id="ARBA00022614"/>
    </source>
</evidence>
<dbReference type="InterPro" id="IPR001611">
    <property type="entry name" value="Leu-rich_rpt"/>
</dbReference>
<dbReference type="Ensembl" id="ENSTRUT00000068454.1">
    <property type="protein sequence ID" value="ENSTRUP00000065985.1"/>
    <property type="gene ID" value="ENSTRUG00000030805.1"/>
</dbReference>
<name>A0A674MX94_TAKRU</name>
<reference evidence="4" key="2">
    <citation type="submission" date="2025-08" db="UniProtKB">
        <authorList>
            <consortium name="Ensembl"/>
        </authorList>
    </citation>
    <scope>IDENTIFICATION</scope>
</reference>
<feature type="compositionally biased region" description="Basic residues" evidence="3">
    <location>
        <begin position="244"/>
        <end position="259"/>
    </location>
</feature>
<dbReference type="SUPFAM" id="SSF52058">
    <property type="entry name" value="L domain-like"/>
    <property type="match status" value="1"/>
</dbReference>
<gene>
    <name evidence="4" type="primary">lrriq1</name>
</gene>
<dbReference type="InParanoid" id="A0A674MX94"/>
<organism evidence="4 5">
    <name type="scientific">Takifugu rubripes</name>
    <name type="common">Japanese pufferfish</name>
    <name type="synonym">Fugu rubripes</name>
    <dbReference type="NCBI Taxonomy" id="31033"/>
    <lineage>
        <taxon>Eukaryota</taxon>
        <taxon>Metazoa</taxon>
        <taxon>Chordata</taxon>
        <taxon>Craniata</taxon>
        <taxon>Vertebrata</taxon>
        <taxon>Euteleostomi</taxon>
        <taxon>Actinopterygii</taxon>
        <taxon>Neopterygii</taxon>
        <taxon>Teleostei</taxon>
        <taxon>Neoteleostei</taxon>
        <taxon>Acanthomorphata</taxon>
        <taxon>Eupercaria</taxon>
        <taxon>Tetraodontiformes</taxon>
        <taxon>Tetradontoidea</taxon>
        <taxon>Tetraodontidae</taxon>
        <taxon>Takifugu</taxon>
    </lineage>
</organism>
<feature type="compositionally biased region" description="Polar residues" evidence="3">
    <location>
        <begin position="958"/>
        <end position="969"/>
    </location>
</feature>
<protein>
    <submittedName>
        <fullName evidence="4">Leucine-rich repeats and IQ motif containing 1</fullName>
    </submittedName>
</protein>
<dbReference type="SMART" id="SM00015">
    <property type="entry name" value="IQ"/>
    <property type="match status" value="1"/>
</dbReference>
<feature type="compositionally biased region" description="Basic and acidic residues" evidence="3">
    <location>
        <begin position="976"/>
        <end position="987"/>
    </location>
</feature>
<sequence length="1102" mass="124914">MSFGLEIPLDETKLKKSSEGKQEKHQCVEMTNGNQKTELGFQKELREIMETEELHQKELELREKMVQKKPEQEFLLQQEVINNLQRRVQEEGRKSEEEQKRMKDEEDGRRREERERDLEEERERMDKDRTEKMNLQLMQKEIKRKEQEERRKRREEEMIKNEERRVEVIKLEEEKRKNGERTENINVKRVDEESKVKREEERVEMLRAKPMDEELPEWLPEPTELKRLSWMKDCPSWTKLSLLNKRKPGPSVRGHRRPQRAAGAPRLPPLSPQSLLQPTGVGSLKEVTAVTLEDLPGCSLSTVALCSQLQLLSLRRCGLTSLDGINQLQKLSYVDVQENDISFVDCNNMKSLRVLHLNHNKLTSIHGLAGTENLDVLNLSHNSITRISGLESMKRLQKLSLDHNELISTAGLSDTYTLLHLSCSHNHLTSVEGLENNALLHTLDLSANSLAEPPRLSNQVLLRELHLDDNSISSLQALAACWLPLMQRLSVAQNRIPDLPSMSDYVSLEKLDLQLNCISELQNVCASLKGCLSLREVHLTGNPLQQERSWRSRLLRAVPGLRVVDEPVTVRSSAERPRLAPGSFLSVCHAQLQQTSELQQRHSQELRQAASSLDAAKISCRHLHEASQLAVEQRFTHEYDDTETEKHWYGRRAALGTDFSFTAKLNEFPEMETAGKSFVPNRGRNRVKYGTFDQNSAESCIQDRLQPAASMVNPGSTQAAGKKENMIPSNAEIPPVTNLQDQTLQSAAALVIQQRWRSCRLKCGSARIRSPRSDGTKSRAATLGRAATVIQAFWRGFSLRRRLKAALATVPVSDSEEDDFFEDDVLEELDQFFFEQWEMLRGGDVRPLPRQQKSFPESSRLSTAPFPGRSREGWRDAEQVDADELRVSPVSRSAKDFRSESPCTDVNSLSSEEVMEQWGFSHSGTALLMLKRAQKMKSNNLQHKEEPRVQVGLADANFPTTRNRGTQHGRNPGRVGKAEPGRKERAQQRLHARTLLWGPGSEGVWPDIQGESPNGGRAPLPADQGHTQHPHQACGSSSISGSAVRPQKHSSRPPRNALCRARQTCTPAKEVASAPSKKERTSFRDDPVRLSGGWGGGRKKTK</sequence>
<feature type="region of interest" description="Disordered" evidence="3">
    <location>
        <begin position="1"/>
        <end position="35"/>
    </location>
</feature>
<dbReference type="InterPro" id="IPR032675">
    <property type="entry name" value="LRR_dom_sf"/>
</dbReference>
<dbReference type="AlphaFoldDB" id="A0A674MX94"/>
<dbReference type="SMART" id="SM00365">
    <property type="entry name" value="LRR_SD22"/>
    <property type="match status" value="5"/>
</dbReference>
<dbReference type="PROSITE" id="PS50096">
    <property type="entry name" value="IQ"/>
    <property type="match status" value="1"/>
</dbReference>
<dbReference type="Pfam" id="PF00612">
    <property type="entry name" value="IQ"/>
    <property type="match status" value="1"/>
</dbReference>
<evidence type="ECO:0000313" key="5">
    <source>
        <dbReference type="Proteomes" id="UP000005226"/>
    </source>
</evidence>
<feature type="compositionally biased region" description="Basic and acidic residues" evidence="3">
    <location>
        <begin position="87"/>
        <end position="132"/>
    </location>
</feature>
<dbReference type="Pfam" id="PF13855">
    <property type="entry name" value="LRR_8"/>
    <property type="match status" value="1"/>
</dbReference>
<keyword evidence="1" id="KW-0433">Leucine-rich repeat</keyword>
<feature type="region of interest" description="Disordered" evidence="3">
    <location>
        <begin position="846"/>
        <end position="905"/>
    </location>
</feature>
<feature type="compositionally biased region" description="Basic and acidic residues" evidence="3">
    <location>
        <begin position="140"/>
        <end position="157"/>
    </location>
</feature>
<accession>A0A674MX94</accession>
<dbReference type="Proteomes" id="UP000005226">
    <property type="component" value="Chromosome 9"/>
</dbReference>
<dbReference type="PANTHER" id="PTHR46652">
    <property type="entry name" value="LEUCINE-RICH REPEAT AND IQ DOMAIN-CONTAINING PROTEIN 1-RELATED"/>
    <property type="match status" value="1"/>
</dbReference>
<dbReference type="Gene3D" id="3.80.10.10">
    <property type="entry name" value="Ribonuclease Inhibitor"/>
    <property type="match status" value="2"/>
</dbReference>
<evidence type="ECO:0000256" key="2">
    <source>
        <dbReference type="ARBA" id="ARBA00022737"/>
    </source>
</evidence>
<keyword evidence="5" id="KW-1185">Reference proteome</keyword>
<feature type="region of interest" description="Disordered" evidence="3">
    <location>
        <begin position="958"/>
        <end position="1102"/>
    </location>
</feature>
<proteinExistence type="predicted"/>
<reference evidence="4" key="3">
    <citation type="submission" date="2025-09" db="UniProtKB">
        <authorList>
            <consortium name="Ensembl"/>
        </authorList>
    </citation>
    <scope>IDENTIFICATION</scope>
</reference>
<feature type="compositionally biased region" description="Polar residues" evidence="3">
    <location>
        <begin position="851"/>
        <end position="862"/>
    </location>
</feature>
<keyword evidence="2" id="KW-0677">Repeat</keyword>
<evidence type="ECO:0000313" key="4">
    <source>
        <dbReference type="Ensembl" id="ENSTRUP00000065985.1"/>
    </source>
</evidence>